<evidence type="ECO:0000256" key="2">
    <source>
        <dbReference type="ARBA" id="ARBA00022741"/>
    </source>
</evidence>
<evidence type="ECO:0000259" key="7">
    <source>
        <dbReference type="PROSITE" id="PS50045"/>
    </source>
</evidence>
<protein>
    <submittedName>
        <fullName evidence="9">Sigma-54-dependent transcriptional regulator</fullName>
    </submittedName>
</protein>
<dbReference type="PROSITE" id="PS50045">
    <property type="entry name" value="SIGMA54_INTERACT_4"/>
    <property type="match status" value="1"/>
</dbReference>
<dbReference type="PROSITE" id="PS50110">
    <property type="entry name" value="RESPONSE_REGULATORY"/>
    <property type="match status" value="1"/>
</dbReference>
<accession>A0ABV6Z0F2</accession>
<evidence type="ECO:0000313" key="9">
    <source>
        <dbReference type="EMBL" id="MFC1851909.1"/>
    </source>
</evidence>
<dbReference type="InterPro" id="IPR058031">
    <property type="entry name" value="AAA_lid_NorR"/>
</dbReference>
<dbReference type="Proteomes" id="UP001594351">
    <property type="component" value="Unassembled WGS sequence"/>
</dbReference>
<keyword evidence="4" id="KW-0805">Transcription regulation</keyword>
<dbReference type="EMBL" id="JBHPBY010000241">
    <property type="protein sequence ID" value="MFC1851909.1"/>
    <property type="molecule type" value="Genomic_DNA"/>
</dbReference>
<keyword evidence="1" id="KW-0597">Phosphoprotein</keyword>
<dbReference type="PROSITE" id="PS00676">
    <property type="entry name" value="SIGMA54_INTERACT_2"/>
    <property type="match status" value="1"/>
</dbReference>
<gene>
    <name evidence="9" type="ORF">ACFL27_17085</name>
</gene>
<feature type="domain" description="Sigma-54 factor interaction" evidence="7">
    <location>
        <begin position="62"/>
        <end position="291"/>
    </location>
</feature>
<dbReference type="Gene3D" id="1.10.8.60">
    <property type="match status" value="1"/>
</dbReference>
<proteinExistence type="predicted"/>
<dbReference type="InterPro" id="IPR027417">
    <property type="entry name" value="P-loop_NTPase"/>
</dbReference>
<dbReference type="Gene3D" id="3.40.50.300">
    <property type="entry name" value="P-loop containing nucleotide triphosphate hydrolases"/>
    <property type="match status" value="1"/>
</dbReference>
<dbReference type="CDD" id="cd00009">
    <property type="entry name" value="AAA"/>
    <property type="match status" value="1"/>
</dbReference>
<evidence type="ECO:0000256" key="1">
    <source>
        <dbReference type="ARBA" id="ARBA00022553"/>
    </source>
</evidence>
<keyword evidence="3" id="KW-0067">ATP-binding</keyword>
<comment type="caution">
    <text evidence="9">The sequence shown here is derived from an EMBL/GenBank/DDBJ whole genome shotgun (WGS) entry which is preliminary data.</text>
</comment>
<dbReference type="InterPro" id="IPR001789">
    <property type="entry name" value="Sig_transdc_resp-reg_receiver"/>
</dbReference>
<dbReference type="SUPFAM" id="SSF52172">
    <property type="entry name" value="CheY-like"/>
    <property type="match status" value="1"/>
</dbReference>
<dbReference type="InterPro" id="IPR025943">
    <property type="entry name" value="Sigma_54_int_dom_ATP-bd_2"/>
</dbReference>
<dbReference type="InterPro" id="IPR003593">
    <property type="entry name" value="AAA+_ATPase"/>
</dbReference>
<dbReference type="SMART" id="SM00382">
    <property type="entry name" value="AAA"/>
    <property type="match status" value="1"/>
</dbReference>
<dbReference type="InterPro" id="IPR009057">
    <property type="entry name" value="Homeodomain-like_sf"/>
</dbReference>
<dbReference type="InterPro" id="IPR002078">
    <property type="entry name" value="Sigma_54_int"/>
</dbReference>
<comment type="caution">
    <text evidence="6">Lacks conserved residue(s) required for the propagation of feature annotation.</text>
</comment>
<dbReference type="Pfam" id="PF25601">
    <property type="entry name" value="AAA_lid_14"/>
    <property type="match status" value="1"/>
</dbReference>
<keyword evidence="5" id="KW-0804">Transcription</keyword>
<reference evidence="9 10" key="1">
    <citation type="submission" date="2024-09" db="EMBL/GenBank/DDBJ databases">
        <title>Laminarin stimulates single cell rates of sulfate reduction while oxygen inhibits transcriptomic activity in coastal marine sediment.</title>
        <authorList>
            <person name="Lindsay M."/>
            <person name="Orcutt B."/>
            <person name="Emerson D."/>
            <person name="Stepanauskas R."/>
            <person name="D'Angelo T."/>
        </authorList>
    </citation>
    <scope>NUCLEOTIDE SEQUENCE [LARGE SCALE GENOMIC DNA]</scope>
    <source>
        <strain evidence="9">SAG AM-311-K15</strain>
    </source>
</reference>
<evidence type="ECO:0000313" key="10">
    <source>
        <dbReference type="Proteomes" id="UP001594351"/>
    </source>
</evidence>
<sequence length="381" mass="43472">MISGHGNIETAVEATKIGAYYFIEKPIDLDKILLITNRALEQLSLERENIALRQHFEQKYEMIGKSTAMEEIRQQIEAAAPSNGRVLICGENGTGKELVARAIHTLSKRKMKPFVEVNCAAIPEDLIESELFGHEKGAFSGATSRKIGKFELAHGGTIFLDEVGDMSLKTQAKVLRVLEEQKIERVGGTVTKTIDVRVIAASNKALEKEIEKGNFREDLYYRLNVIPMEVPPLRARKEDIALLCNYYLHYFCRENRKRKKKFSAEALESLISCKWSGNIRELKNVIERLVIMIPHDKIDIDDLPQTYKKQVEYSETAALEPDLFNGESLKTARENFERSFIIEKLKENNWNISKTAESLKVERSNLHRKMKLLGISTTKEE</sequence>
<keyword evidence="2" id="KW-0547">Nucleotide-binding</keyword>
<dbReference type="Gene3D" id="1.10.10.60">
    <property type="entry name" value="Homeodomain-like"/>
    <property type="match status" value="1"/>
</dbReference>
<feature type="domain" description="Response regulatory" evidence="8">
    <location>
        <begin position="1"/>
        <end position="40"/>
    </location>
</feature>
<organism evidence="9 10">
    <name type="scientific">candidate division CSSED10-310 bacterium</name>
    <dbReference type="NCBI Taxonomy" id="2855610"/>
    <lineage>
        <taxon>Bacteria</taxon>
        <taxon>Bacteria division CSSED10-310</taxon>
    </lineage>
</organism>
<dbReference type="PANTHER" id="PTHR32071">
    <property type="entry name" value="TRANSCRIPTIONAL REGULATORY PROTEIN"/>
    <property type="match status" value="1"/>
</dbReference>
<keyword evidence="10" id="KW-1185">Reference proteome</keyword>
<dbReference type="PANTHER" id="PTHR32071:SF17">
    <property type="entry name" value="TRANSCRIPTIONAL REGULATOR (NTRC FAMILY)"/>
    <property type="match status" value="1"/>
</dbReference>
<dbReference type="Pfam" id="PF00158">
    <property type="entry name" value="Sigma54_activat"/>
    <property type="match status" value="1"/>
</dbReference>
<name>A0ABV6Z0F2_UNCC1</name>
<dbReference type="SUPFAM" id="SSF52540">
    <property type="entry name" value="P-loop containing nucleoside triphosphate hydrolases"/>
    <property type="match status" value="1"/>
</dbReference>
<evidence type="ECO:0000256" key="5">
    <source>
        <dbReference type="ARBA" id="ARBA00023163"/>
    </source>
</evidence>
<evidence type="ECO:0000256" key="6">
    <source>
        <dbReference type="PROSITE-ProRule" id="PRU00169"/>
    </source>
</evidence>
<dbReference type="SUPFAM" id="SSF46689">
    <property type="entry name" value="Homeodomain-like"/>
    <property type="match status" value="1"/>
</dbReference>
<dbReference type="InterPro" id="IPR011006">
    <property type="entry name" value="CheY-like_superfamily"/>
</dbReference>
<evidence type="ECO:0000256" key="4">
    <source>
        <dbReference type="ARBA" id="ARBA00023015"/>
    </source>
</evidence>
<evidence type="ECO:0000259" key="8">
    <source>
        <dbReference type="PROSITE" id="PS50110"/>
    </source>
</evidence>
<dbReference type="InterPro" id="IPR002197">
    <property type="entry name" value="HTH_Fis"/>
</dbReference>
<dbReference type="Pfam" id="PF02954">
    <property type="entry name" value="HTH_8"/>
    <property type="match status" value="1"/>
</dbReference>
<evidence type="ECO:0000256" key="3">
    <source>
        <dbReference type="ARBA" id="ARBA00022840"/>
    </source>
</evidence>